<accession>A0ABU0LHD9</accession>
<proteinExistence type="predicted"/>
<feature type="transmembrane region" description="Helical" evidence="1">
    <location>
        <begin position="228"/>
        <end position="252"/>
    </location>
</feature>
<name>A0ABU0LHD9_XANAG</name>
<dbReference type="Pfam" id="PF05675">
    <property type="entry name" value="DUF817"/>
    <property type="match status" value="1"/>
</dbReference>
<protein>
    <submittedName>
        <fullName evidence="2">Uncharacterized membrane protein YoaT (DUF817 family)</fullName>
    </submittedName>
</protein>
<evidence type="ECO:0000313" key="2">
    <source>
        <dbReference type="EMBL" id="MDQ0506562.1"/>
    </source>
</evidence>
<feature type="transmembrane region" description="Helical" evidence="1">
    <location>
        <begin position="272"/>
        <end position="291"/>
    </location>
</feature>
<keyword evidence="3" id="KW-1185">Reference proteome</keyword>
<feature type="transmembrane region" description="Helical" evidence="1">
    <location>
        <begin position="54"/>
        <end position="73"/>
    </location>
</feature>
<evidence type="ECO:0000313" key="3">
    <source>
        <dbReference type="Proteomes" id="UP001241747"/>
    </source>
</evidence>
<feature type="transmembrane region" description="Helical" evidence="1">
    <location>
        <begin position="79"/>
        <end position="99"/>
    </location>
</feature>
<dbReference type="InterPro" id="IPR008535">
    <property type="entry name" value="DUF817"/>
</dbReference>
<feature type="transmembrane region" description="Helical" evidence="1">
    <location>
        <begin position="111"/>
        <end position="132"/>
    </location>
</feature>
<sequence>MPTTPSFAAHASARWPLLAALAGREARIGAWFARRGRFSAGLYEFLRFGVKQGWACLFGGILLGLIIATRLWYPQHAALPRYDALVIASIVVQAALLGFRLETLEEAKVILVFHIVGTVMELFKTGTGSWHYPEANYLRLAGVPLFSGFMYAAVGSYIARVWRLFDFRFTRHPPLWALGLLSAAIYVNFFTDHFGLDLRWVLVAAAVVLFGRTTVYFKVWIVHRHMPLLLGLFLVALFIWFGENIGTGAGAWLYPHQVGSWTMVSPSKLTSWFLLMLISYTLVATAMARPLRTAVDHDAQRPALTRQGDPA</sequence>
<dbReference type="Proteomes" id="UP001241747">
    <property type="component" value="Unassembled WGS sequence"/>
</dbReference>
<organism evidence="2 3">
    <name type="scientific">Xanthobacter agilis</name>
    <dbReference type="NCBI Taxonomy" id="47492"/>
    <lineage>
        <taxon>Bacteria</taxon>
        <taxon>Pseudomonadati</taxon>
        <taxon>Pseudomonadota</taxon>
        <taxon>Alphaproteobacteria</taxon>
        <taxon>Hyphomicrobiales</taxon>
        <taxon>Xanthobacteraceae</taxon>
        <taxon>Xanthobacter</taxon>
    </lineage>
</organism>
<dbReference type="RefSeq" id="WP_237346298.1">
    <property type="nucleotide sequence ID" value="NZ_JABWGX010000017.1"/>
</dbReference>
<keyword evidence="1" id="KW-0472">Membrane</keyword>
<evidence type="ECO:0000256" key="1">
    <source>
        <dbReference type="SAM" id="Phobius"/>
    </source>
</evidence>
<feature type="transmembrane region" description="Helical" evidence="1">
    <location>
        <begin position="200"/>
        <end position="221"/>
    </location>
</feature>
<gene>
    <name evidence="2" type="ORF">QOZ94_003373</name>
</gene>
<feature type="transmembrane region" description="Helical" evidence="1">
    <location>
        <begin position="174"/>
        <end position="194"/>
    </location>
</feature>
<reference evidence="2 3" key="1">
    <citation type="submission" date="2023-07" db="EMBL/GenBank/DDBJ databases">
        <title>Genomic Encyclopedia of Type Strains, Phase IV (KMG-IV): sequencing the most valuable type-strain genomes for metagenomic binning, comparative biology and taxonomic classification.</title>
        <authorList>
            <person name="Goeker M."/>
        </authorList>
    </citation>
    <scope>NUCLEOTIDE SEQUENCE [LARGE SCALE GENOMIC DNA]</scope>
    <source>
        <strain evidence="2 3">DSM 3770</strain>
    </source>
</reference>
<comment type="caution">
    <text evidence="2">The sequence shown here is derived from an EMBL/GenBank/DDBJ whole genome shotgun (WGS) entry which is preliminary data.</text>
</comment>
<keyword evidence="1" id="KW-1133">Transmembrane helix</keyword>
<feature type="transmembrane region" description="Helical" evidence="1">
    <location>
        <begin position="138"/>
        <end position="162"/>
    </location>
</feature>
<dbReference type="EMBL" id="JAUSVY010000008">
    <property type="protein sequence ID" value="MDQ0506562.1"/>
    <property type="molecule type" value="Genomic_DNA"/>
</dbReference>
<keyword evidence="1" id="KW-0812">Transmembrane</keyword>